<feature type="region of interest" description="Disordered" evidence="1">
    <location>
        <begin position="18"/>
        <end position="42"/>
    </location>
</feature>
<evidence type="ECO:0000313" key="2">
    <source>
        <dbReference type="EMBL" id="TFB75899.1"/>
    </source>
</evidence>
<dbReference type="Proteomes" id="UP000298173">
    <property type="component" value="Unassembled WGS sequence"/>
</dbReference>
<keyword evidence="3" id="KW-1185">Reference proteome</keyword>
<protein>
    <recommendedName>
        <fullName evidence="4">Asp23/Gls24 family envelope stress response protein</fullName>
    </recommendedName>
</protein>
<dbReference type="OrthoDB" id="5122951at2"/>
<reference evidence="2 3" key="1">
    <citation type="submission" date="2019-03" db="EMBL/GenBank/DDBJ databases">
        <title>Genomics of glacier-inhabiting Cryobacterium strains.</title>
        <authorList>
            <person name="Liu Q."/>
            <person name="Xin Y.-H."/>
        </authorList>
    </citation>
    <scope>NUCLEOTIDE SEQUENCE [LARGE SCALE GENOMIC DNA]</scope>
    <source>
        <strain evidence="2 3">HLT2-23</strain>
    </source>
</reference>
<sequence>MSVTADSADWFLGAPSDIKHSDIKPSDTPAHSPTDETPALTRGRTRIVPRALRQIVGMVTAESLGVTPNQVSVELGDDHGLLALTISTSIRVVSLQRVTREPALIARTGGTILARSAASQTEIRRRVGELTGADIGRVTVRLTGVDVTPERRVQ</sequence>
<evidence type="ECO:0000313" key="3">
    <source>
        <dbReference type="Proteomes" id="UP000298173"/>
    </source>
</evidence>
<evidence type="ECO:0008006" key="4">
    <source>
        <dbReference type="Google" id="ProtNLM"/>
    </source>
</evidence>
<evidence type="ECO:0000256" key="1">
    <source>
        <dbReference type="SAM" id="MobiDB-lite"/>
    </source>
</evidence>
<dbReference type="RefSeq" id="WP_134501795.1">
    <property type="nucleotide sequence ID" value="NZ_SOEY01000007.1"/>
</dbReference>
<comment type="caution">
    <text evidence="2">The sequence shown here is derived from an EMBL/GenBank/DDBJ whole genome shotgun (WGS) entry which is preliminary data.</text>
</comment>
<dbReference type="AlphaFoldDB" id="A0A4R8V145"/>
<name>A0A4R8V145_9MICO</name>
<proteinExistence type="predicted"/>
<gene>
    <name evidence="2" type="ORF">E3O06_04470</name>
</gene>
<accession>A0A4R8V145</accession>
<dbReference type="EMBL" id="SOEY01000007">
    <property type="protein sequence ID" value="TFB75899.1"/>
    <property type="molecule type" value="Genomic_DNA"/>
</dbReference>
<organism evidence="2 3">
    <name type="scientific">Cryobacterium glaciale</name>
    <dbReference type="NCBI Taxonomy" id="1259145"/>
    <lineage>
        <taxon>Bacteria</taxon>
        <taxon>Bacillati</taxon>
        <taxon>Actinomycetota</taxon>
        <taxon>Actinomycetes</taxon>
        <taxon>Micrococcales</taxon>
        <taxon>Microbacteriaceae</taxon>
        <taxon>Cryobacterium</taxon>
    </lineage>
</organism>